<reference evidence="3 4" key="1">
    <citation type="submission" date="2019-02" db="EMBL/GenBank/DDBJ databases">
        <title>Genome analysis provides insights into bioremediation potentialities and Haloocin production by Natrinema altunense strain 4.1R isolated from Chott Douz in Tunisian desert.</title>
        <authorList>
            <person name="Najjari A."/>
            <person name="Youssef N."/>
            <person name="Ben Dhia O."/>
            <person name="Ferjani R."/>
            <person name="El Hidri D."/>
            <person name="Ouzari H.I."/>
            <person name="Cherif A."/>
        </authorList>
    </citation>
    <scope>NUCLEOTIDE SEQUENCE [LARGE SCALE GENOMIC DNA]</scope>
    <source>
        <strain evidence="3 4">4.1R</strain>
    </source>
</reference>
<dbReference type="GO" id="GO:0016491">
    <property type="term" value="F:oxidoreductase activity"/>
    <property type="evidence" value="ECO:0007669"/>
    <property type="project" value="InterPro"/>
</dbReference>
<evidence type="ECO:0000313" key="3">
    <source>
        <dbReference type="EMBL" id="RZH66962.1"/>
    </source>
</evidence>
<dbReference type="PANTHER" id="PTHR42852">
    <property type="entry name" value="THIOL:DISULFIDE INTERCHANGE PROTEIN DSBE"/>
    <property type="match status" value="1"/>
</dbReference>
<gene>
    <name evidence="3" type="ORF">ELS17_14395</name>
</gene>
<dbReference type="STRING" id="222984.GCA_000731985_01595"/>
<sequence length="196" mass="20759">MRRRDLLAGLGSAGVIAGGGAIAAFGVPSPGTVTEQEDDGGDSSGIVGKQHDPYEIETVDAPGSEAGTVRVPTPDRPTFIDFFATWCSPCIKQMDALATAHERVSDEVVFLSVTTESISDAELRDWWAKHDGNWTIGLDPTAELTSRYWGTPYPSAVSIDATGTVRWSETGIKTADELVAGIERALEASESASEAE</sequence>
<dbReference type="AlphaFoldDB" id="A0A482XVM0"/>
<organism evidence="3 4">
    <name type="scientific">Natrinema altunense</name>
    <dbReference type="NCBI Taxonomy" id="222984"/>
    <lineage>
        <taxon>Archaea</taxon>
        <taxon>Methanobacteriati</taxon>
        <taxon>Methanobacteriota</taxon>
        <taxon>Stenosarchaea group</taxon>
        <taxon>Halobacteria</taxon>
        <taxon>Halobacteriales</taxon>
        <taxon>Natrialbaceae</taxon>
        <taxon>Natrinema</taxon>
    </lineage>
</organism>
<dbReference type="SUPFAM" id="SSF52833">
    <property type="entry name" value="Thioredoxin-like"/>
    <property type="match status" value="1"/>
</dbReference>
<dbReference type="PROSITE" id="PS51352">
    <property type="entry name" value="THIOREDOXIN_2"/>
    <property type="match status" value="1"/>
</dbReference>
<dbReference type="Proteomes" id="UP000292704">
    <property type="component" value="Unassembled WGS sequence"/>
</dbReference>
<dbReference type="RefSeq" id="WP_130171237.1">
    <property type="nucleotide sequence ID" value="NZ_SHMR01000007.1"/>
</dbReference>
<dbReference type="EMBL" id="SHMR01000007">
    <property type="protein sequence ID" value="RZH66962.1"/>
    <property type="molecule type" value="Genomic_DNA"/>
</dbReference>
<dbReference type="Pfam" id="PF08534">
    <property type="entry name" value="Redoxin"/>
    <property type="match status" value="1"/>
</dbReference>
<feature type="region of interest" description="Disordered" evidence="1">
    <location>
        <begin position="28"/>
        <end position="49"/>
    </location>
</feature>
<evidence type="ECO:0000256" key="1">
    <source>
        <dbReference type="SAM" id="MobiDB-lite"/>
    </source>
</evidence>
<dbReference type="OrthoDB" id="115386at2157"/>
<dbReference type="InterPro" id="IPR050553">
    <property type="entry name" value="Thioredoxin_ResA/DsbE_sf"/>
</dbReference>
<dbReference type="CDD" id="cd02966">
    <property type="entry name" value="TlpA_like_family"/>
    <property type="match status" value="1"/>
</dbReference>
<dbReference type="Gene3D" id="3.40.30.10">
    <property type="entry name" value="Glutaredoxin"/>
    <property type="match status" value="1"/>
</dbReference>
<evidence type="ECO:0000259" key="2">
    <source>
        <dbReference type="PROSITE" id="PS51352"/>
    </source>
</evidence>
<dbReference type="InterPro" id="IPR013766">
    <property type="entry name" value="Thioredoxin_domain"/>
</dbReference>
<dbReference type="PANTHER" id="PTHR42852:SF17">
    <property type="entry name" value="THIOREDOXIN-LIKE PROTEIN HI_1115"/>
    <property type="match status" value="1"/>
</dbReference>
<accession>A0A482XVM0</accession>
<dbReference type="InterPro" id="IPR036249">
    <property type="entry name" value="Thioredoxin-like_sf"/>
</dbReference>
<dbReference type="InterPro" id="IPR013740">
    <property type="entry name" value="Redoxin"/>
</dbReference>
<proteinExistence type="predicted"/>
<protein>
    <submittedName>
        <fullName evidence="3">TlpA family protein disulfide reductase</fullName>
    </submittedName>
</protein>
<comment type="caution">
    <text evidence="3">The sequence shown here is derived from an EMBL/GenBank/DDBJ whole genome shotgun (WGS) entry which is preliminary data.</text>
</comment>
<evidence type="ECO:0000313" key="4">
    <source>
        <dbReference type="Proteomes" id="UP000292704"/>
    </source>
</evidence>
<feature type="domain" description="Thioredoxin" evidence="2">
    <location>
        <begin position="23"/>
        <end position="187"/>
    </location>
</feature>
<name>A0A482XVM0_9EURY</name>